<feature type="compositionally biased region" description="Polar residues" evidence="1">
    <location>
        <begin position="157"/>
        <end position="176"/>
    </location>
</feature>
<evidence type="ECO:0000313" key="2">
    <source>
        <dbReference type="EMBL" id="GFY78561.1"/>
    </source>
</evidence>
<protein>
    <submittedName>
        <fullName evidence="2">Uncharacterized protein</fullName>
    </submittedName>
</protein>
<reference evidence="2" key="1">
    <citation type="submission" date="2020-08" db="EMBL/GenBank/DDBJ databases">
        <title>Multicomponent nature underlies the extraordinary mechanical properties of spider dragline silk.</title>
        <authorList>
            <person name="Kono N."/>
            <person name="Nakamura H."/>
            <person name="Mori M."/>
            <person name="Yoshida Y."/>
            <person name="Ohtoshi R."/>
            <person name="Malay A.D."/>
            <person name="Moran D.A.P."/>
            <person name="Tomita M."/>
            <person name="Numata K."/>
            <person name="Arakawa K."/>
        </authorList>
    </citation>
    <scope>NUCLEOTIDE SEQUENCE</scope>
</reference>
<dbReference type="OrthoDB" id="6437173at2759"/>
<evidence type="ECO:0000256" key="1">
    <source>
        <dbReference type="SAM" id="MobiDB-lite"/>
    </source>
</evidence>
<name>A0A8X7CRV7_9ARAC</name>
<dbReference type="AlphaFoldDB" id="A0A8X7CRV7"/>
<evidence type="ECO:0000313" key="3">
    <source>
        <dbReference type="Proteomes" id="UP000886998"/>
    </source>
</evidence>
<proteinExistence type="predicted"/>
<sequence length="222" mass="24805">MYEGQWLSLRNCNLSPVRDQLPNNLEWLSHSHDLKSIEPPFKHSQAQGQKVPNYFKRTEQKTSSQQQKALRRQQDQILKHQEHVRQQQRLQEQQVREFNSRLNGDYAAASGKGLPGSVTPRGLMFLPVFEGGLPQVSTPSTLLTTSSGILPPHFPNHLNSSTHTSPSRQLSPHAVTSSSQNNNGAGNSLTVLSRQWLSKPKSLAAISALTRIEDSKSTCYAF</sequence>
<dbReference type="Proteomes" id="UP000886998">
    <property type="component" value="Unassembled WGS sequence"/>
</dbReference>
<gene>
    <name evidence="2" type="primary">AVEN_263749_1</name>
    <name evidence="2" type="ORF">TNIN_173411</name>
</gene>
<feature type="compositionally biased region" description="Low complexity" evidence="1">
    <location>
        <begin position="177"/>
        <end position="187"/>
    </location>
</feature>
<organism evidence="2 3">
    <name type="scientific">Trichonephila inaurata madagascariensis</name>
    <dbReference type="NCBI Taxonomy" id="2747483"/>
    <lineage>
        <taxon>Eukaryota</taxon>
        <taxon>Metazoa</taxon>
        <taxon>Ecdysozoa</taxon>
        <taxon>Arthropoda</taxon>
        <taxon>Chelicerata</taxon>
        <taxon>Arachnida</taxon>
        <taxon>Araneae</taxon>
        <taxon>Araneomorphae</taxon>
        <taxon>Entelegynae</taxon>
        <taxon>Araneoidea</taxon>
        <taxon>Nephilidae</taxon>
        <taxon>Trichonephila</taxon>
        <taxon>Trichonephila inaurata</taxon>
    </lineage>
</organism>
<comment type="caution">
    <text evidence="2">The sequence shown here is derived from an EMBL/GenBank/DDBJ whole genome shotgun (WGS) entry which is preliminary data.</text>
</comment>
<dbReference type="EMBL" id="BMAV01023068">
    <property type="protein sequence ID" value="GFY78561.1"/>
    <property type="molecule type" value="Genomic_DNA"/>
</dbReference>
<feature type="region of interest" description="Disordered" evidence="1">
    <location>
        <begin position="147"/>
        <end position="187"/>
    </location>
</feature>
<accession>A0A8X7CRV7</accession>
<keyword evidence="3" id="KW-1185">Reference proteome</keyword>